<dbReference type="GO" id="GO:0035999">
    <property type="term" value="P:tetrahydrofolate interconversion"/>
    <property type="evidence" value="ECO:0007669"/>
    <property type="project" value="TreeGrafter"/>
</dbReference>
<dbReference type="GO" id="GO:0071949">
    <property type="term" value="F:FAD binding"/>
    <property type="evidence" value="ECO:0007669"/>
    <property type="project" value="TreeGrafter"/>
</dbReference>
<comment type="pathway">
    <text evidence="2 12">One-carbon metabolism; tetrahydrofolate interconversion.</text>
</comment>
<dbReference type="InterPro" id="IPR003171">
    <property type="entry name" value="Mehydrof_redctse-like"/>
</dbReference>
<dbReference type="SUPFAM" id="SSF51730">
    <property type="entry name" value="FAD-linked oxidoreductase"/>
    <property type="match status" value="1"/>
</dbReference>
<proteinExistence type="inferred from homology"/>
<protein>
    <recommendedName>
        <fullName evidence="12">Methylenetetrahydrofolate reductase</fullName>
        <ecNumber evidence="12">1.5.1.54</ecNumber>
    </recommendedName>
</protein>
<evidence type="ECO:0000313" key="14">
    <source>
        <dbReference type="Proteomes" id="UP000824118"/>
    </source>
</evidence>
<sequence length="285" mass="31419">MNIADKFNKGKTVLSFEVFPPKKTSPVETIYGTLEKLVELRPDFISVTYGAGGSNVGHTVEIASKLINDHKIDALAHLTCINSEKSHIDRVLEEFKAGGIENILALRGDIVPDKEPCHDFKHASDLCSYIKEKGNFYLSGACYPEVHVDAADEVEDILNLKKKVDAGAEHLITQLFFDNNAYYRFRERARIAGINVPVSAGIMPVVNKKQIEKMVSLCGASFPAKFSKIMAKYESNPEALRDAGIAYAVEQIVDLIASGAEGIHIYTMNNPYIAEKITSAIKNLL</sequence>
<evidence type="ECO:0000256" key="9">
    <source>
        <dbReference type="ARBA" id="ARBA00023167"/>
    </source>
</evidence>
<dbReference type="EC" id="1.5.1.54" evidence="12"/>
<accession>A0A9D1LWT1</accession>
<dbReference type="AlphaFoldDB" id="A0A9D1LWT1"/>
<name>A0A9D1LWT1_9FIRM</name>
<dbReference type="GO" id="GO:0005829">
    <property type="term" value="C:cytosol"/>
    <property type="evidence" value="ECO:0007669"/>
    <property type="project" value="InterPro"/>
</dbReference>
<evidence type="ECO:0000256" key="6">
    <source>
        <dbReference type="ARBA" id="ARBA00022827"/>
    </source>
</evidence>
<comment type="caution">
    <text evidence="13">The sequence shown here is derived from an EMBL/GenBank/DDBJ whole genome shotgun (WGS) entry which is preliminary data.</text>
</comment>
<evidence type="ECO:0000256" key="12">
    <source>
        <dbReference type="RuleBase" id="RU003862"/>
    </source>
</evidence>
<organism evidence="13 14">
    <name type="scientific">Candidatus Limousia pullorum</name>
    <dbReference type="NCBI Taxonomy" id="2840860"/>
    <lineage>
        <taxon>Bacteria</taxon>
        <taxon>Bacillati</taxon>
        <taxon>Bacillota</taxon>
        <taxon>Clostridia</taxon>
        <taxon>Eubacteriales</taxon>
        <taxon>Oscillospiraceae</taxon>
        <taxon>Oscillospiraceae incertae sedis</taxon>
        <taxon>Candidatus Limousia</taxon>
    </lineage>
</organism>
<comment type="pathway">
    <text evidence="10">Amino-acid biosynthesis; L-methionine biosynthesis via de novo pathway.</text>
</comment>
<keyword evidence="8" id="KW-0520">NAD</keyword>
<comment type="similarity">
    <text evidence="3 12">Belongs to the methylenetetrahydrofolate reductase family.</text>
</comment>
<keyword evidence="5 12" id="KW-0285">Flavoprotein</keyword>
<evidence type="ECO:0000256" key="4">
    <source>
        <dbReference type="ARBA" id="ARBA00022605"/>
    </source>
</evidence>
<evidence type="ECO:0000256" key="5">
    <source>
        <dbReference type="ARBA" id="ARBA00022630"/>
    </source>
</evidence>
<dbReference type="InterPro" id="IPR004620">
    <property type="entry name" value="MTHF_reductase_bac"/>
</dbReference>
<dbReference type="CDD" id="cd00537">
    <property type="entry name" value="MTHFR"/>
    <property type="match status" value="1"/>
</dbReference>
<comment type="catalytic activity">
    <reaction evidence="11">
        <text>(6S)-5-methyl-5,6,7,8-tetrahydrofolate + NAD(+) = (6R)-5,10-methylene-5,6,7,8-tetrahydrofolate + NADH + H(+)</text>
        <dbReference type="Rhea" id="RHEA:19821"/>
        <dbReference type="ChEBI" id="CHEBI:15378"/>
        <dbReference type="ChEBI" id="CHEBI:15636"/>
        <dbReference type="ChEBI" id="CHEBI:18608"/>
        <dbReference type="ChEBI" id="CHEBI:57540"/>
        <dbReference type="ChEBI" id="CHEBI:57945"/>
        <dbReference type="EC" id="1.5.1.54"/>
    </reaction>
    <physiologicalReaction direction="right-to-left" evidence="11">
        <dbReference type="Rhea" id="RHEA:19823"/>
    </physiologicalReaction>
</comment>
<evidence type="ECO:0000256" key="8">
    <source>
        <dbReference type="ARBA" id="ARBA00023027"/>
    </source>
</evidence>
<keyword evidence="4" id="KW-0028">Amino-acid biosynthesis</keyword>
<gene>
    <name evidence="13" type="primary">metF</name>
    <name evidence="13" type="ORF">IAD22_00365</name>
</gene>
<dbReference type="GO" id="GO:0106312">
    <property type="term" value="F:methylenetetrahydrofolate reductase (NADH) activity"/>
    <property type="evidence" value="ECO:0007669"/>
    <property type="project" value="UniProtKB-EC"/>
</dbReference>
<evidence type="ECO:0000256" key="7">
    <source>
        <dbReference type="ARBA" id="ARBA00023002"/>
    </source>
</evidence>
<dbReference type="PANTHER" id="PTHR45754:SF3">
    <property type="entry name" value="METHYLENETETRAHYDROFOLATE REDUCTASE (NADPH)"/>
    <property type="match status" value="1"/>
</dbReference>
<keyword evidence="7 12" id="KW-0560">Oxidoreductase</keyword>
<dbReference type="GO" id="GO:0009086">
    <property type="term" value="P:methionine biosynthetic process"/>
    <property type="evidence" value="ECO:0007669"/>
    <property type="project" value="UniProtKB-KW"/>
</dbReference>
<dbReference type="Proteomes" id="UP000824118">
    <property type="component" value="Unassembled WGS sequence"/>
</dbReference>
<evidence type="ECO:0000256" key="11">
    <source>
        <dbReference type="ARBA" id="ARBA00048628"/>
    </source>
</evidence>
<dbReference type="NCBIfam" id="TIGR00676">
    <property type="entry name" value="fadh2"/>
    <property type="match status" value="1"/>
</dbReference>
<evidence type="ECO:0000256" key="1">
    <source>
        <dbReference type="ARBA" id="ARBA00001974"/>
    </source>
</evidence>
<evidence type="ECO:0000256" key="2">
    <source>
        <dbReference type="ARBA" id="ARBA00004777"/>
    </source>
</evidence>
<reference evidence="13" key="1">
    <citation type="submission" date="2020-10" db="EMBL/GenBank/DDBJ databases">
        <authorList>
            <person name="Gilroy R."/>
        </authorList>
    </citation>
    <scope>NUCLEOTIDE SEQUENCE</scope>
    <source>
        <strain evidence="13">ChiGjej1B1-1684</strain>
    </source>
</reference>
<evidence type="ECO:0000256" key="3">
    <source>
        <dbReference type="ARBA" id="ARBA00006743"/>
    </source>
</evidence>
<evidence type="ECO:0000256" key="10">
    <source>
        <dbReference type="ARBA" id="ARBA00034478"/>
    </source>
</evidence>
<comment type="cofactor">
    <cofactor evidence="1 12">
        <name>FAD</name>
        <dbReference type="ChEBI" id="CHEBI:57692"/>
    </cofactor>
</comment>
<dbReference type="Pfam" id="PF02219">
    <property type="entry name" value="MTHFR"/>
    <property type="match status" value="1"/>
</dbReference>
<evidence type="ECO:0000313" key="13">
    <source>
        <dbReference type="EMBL" id="HIU49456.1"/>
    </source>
</evidence>
<dbReference type="EMBL" id="DVNG01000005">
    <property type="protein sequence ID" value="HIU49456.1"/>
    <property type="molecule type" value="Genomic_DNA"/>
</dbReference>
<reference evidence="13" key="2">
    <citation type="journal article" date="2021" name="PeerJ">
        <title>Extensive microbial diversity within the chicken gut microbiome revealed by metagenomics and culture.</title>
        <authorList>
            <person name="Gilroy R."/>
            <person name="Ravi A."/>
            <person name="Getino M."/>
            <person name="Pursley I."/>
            <person name="Horton D.L."/>
            <person name="Alikhan N.F."/>
            <person name="Baker D."/>
            <person name="Gharbi K."/>
            <person name="Hall N."/>
            <person name="Watson M."/>
            <person name="Adriaenssens E.M."/>
            <person name="Foster-Nyarko E."/>
            <person name="Jarju S."/>
            <person name="Secka A."/>
            <person name="Antonio M."/>
            <person name="Oren A."/>
            <person name="Chaudhuri R.R."/>
            <person name="La Ragione R."/>
            <person name="Hildebrand F."/>
            <person name="Pallen M.J."/>
        </authorList>
    </citation>
    <scope>NUCLEOTIDE SEQUENCE</scope>
    <source>
        <strain evidence="13">ChiGjej1B1-1684</strain>
    </source>
</reference>
<keyword evidence="9" id="KW-0486">Methionine biosynthesis</keyword>
<dbReference type="InterPro" id="IPR029041">
    <property type="entry name" value="FAD-linked_oxidoreductase-like"/>
</dbReference>
<dbReference type="PANTHER" id="PTHR45754">
    <property type="entry name" value="METHYLENETETRAHYDROFOLATE REDUCTASE"/>
    <property type="match status" value="1"/>
</dbReference>
<keyword evidence="6 12" id="KW-0274">FAD</keyword>
<dbReference type="Gene3D" id="3.20.20.220">
    <property type="match status" value="1"/>
</dbReference>